<dbReference type="CDD" id="cd05288">
    <property type="entry name" value="PGDH"/>
    <property type="match status" value="1"/>
</dbReference>
<dbReference type="PANTHER" id="PTHR43205:SF7">
    <property type="entry name" value="PROSTAGLANDIN REDUCTASE 1"/>
    <property type="match status" value="1"/>
</dbReference>
<dbReference type="AlphaFoldDB" id="A0A193LKB8"/>
<name>A0A193LKB8_9GAMM</name>
<dbReference type="FunFam" id="3.40.50.720:FF:000121">
    <property type="entry name" value="Prostaglandin reductase 2"/>
    <property type="match status" value="1"/>
</dbReference>
<dbReference type="SMART" id="SM00829">
    <property type="entry name" value="PKS_ER"/>
    <property type="match status" value="1"/>
</dbReference>
<dbReference type="InterPro" id="IPR036291">
    <property type="entry name" value="NAD(P)-bd_dom_sf"/>
</dbReference>
<keyword evidence="1" id="KW-0560">Oxidoreductase</keyword>
<dbReference type="SUPFAM" id="SSF51735">
    <property type="entry name" value="NAD(P)-binding Rossmann-fold domains"/>
    <property type="match status" value="1"/>
</dbReference>
<organism evidence="3 4">
    <name type="scientific">Woeseia oceani</name>
    <dbReference type="NCBI Taxonomy" id="1548547"/>
    <lineage>
        <taxon>Bacteria</taxon>
        <taxon>Pseudomonadati</taxon>
        <taxon>Pseudomonadota</taxon>
        <taxon>Gammaproteobacteria</taxon>
        <taxon>Woeseiales</taxon>
        <taxon>Woeseiaceae</taxon>
        <taxon>Woeseia</taxon>
    </lineage>
</organism>
<evidence type="ECO:0000313" key="4">
    <source>
        <dbReference type="Proteomes" id="UP000092695"/>
    </source>
</evidence>
<sequence>MINRQIRLASRPDGWVSADNFTLTDAPVTEPADGELLVRNLFMSVDPYMRGRMNDTKSYVPPFQIGEVLQAGVVGQVVESRNDSFAKGDFVSGMLGWENYSISDGTGLHQVAEGAVPLSYHLGILGMPGMTAWVGLMKTAAAKPGDTVFVSAASGAVGSIVGQLAKIHGCRVTGCAGSDEKIELCESDFGYDAMFNYKTSDNIAKSIASVCPDGIDVNFENVGGKIFEAALWNMRNFGRIALCGMISNYNDAHQEPGPRGMMLMIARRLTIKGFIVSDDRDACMEYVRKASGWLAEGRLNYRETVAEGIENAPQALLDVLQGKNVGKQIVRLAEPG</sequence>
<accession>A0A193LKB8</accession>
<dbReference type="Pfam" id="PF16884">
    <property type="entry name" value="ADH_N_2"/>
    <property type="match status" value="1"/>
</dbReference>
<evidence type="ECO:0000256" key="1">
    <source>
        <dbReference type="ARBA" id="ARBA00023002"/>
    </source>
</evidence>
<dbReference type="InterPro" id="IPR041694">
    <property type="entry name" value="ADH_N_2"/>
</dbReference>
<dbReference type="Proteomes" id="UP000092695">
    <property type="component" value="Chromosome"/>
</dbReference>
<feature type="domain" description="Enoyl reductase (ER)" evidence="2">
    <location>
        <begin position="17"/>
        <end position="330"/>
    </location>
</feature>
<dbReference type="InterPro" id="IPR020843">
    <property type="entry name" value="ER"/>
</dbReference>
<proteinExistence type="predicted"/>
<evidence type="ECO:0000259" key="2">
    <source>
        <dbReference type="SMART" id="SM00829"/>
    </source>
</evidence>
<evidence type="ECO:0000313" key="3">
    <source>
        <dbReference type="EMBL" id="ANO53005.1"/>
    </source>
</evidence>
<gene>
    <name evidence="3" type="ORF">BA177_04760</name>
</gene>
<dbReference type="STRING" id="1548547.BA177_04760"/>
<reference evidence="3 4" key="1">
    <citation type="submission" date="2016-06" db="EMBL/GenBank/DDBJ databases">
        <title>Complete genome sequence of a deep-branching marine Gamma Proteobacterium Woeseia oceani type strain XK5.</title>
        <authorList>
            <person name="Mu D."/>
            <person name="Du Z."/>
        </authorList>
    </citation>
    <scope>NUCLEOTIDE SEQUENCE [LARGE SCALE GENOMIC DNA]</scope>
    <source>
        <strain evidence="3 4">XK5</strain>
    </source>
</reference>
<keyword evidence="4" id="KW-1185">Reference proteome</keyword>
<dbReference type="InterPro" id="IPR013149">
    <property type="entry name" value="ADH-like_C"/>
</dbReference>
<dbReference type="Pfam" id="PF00107">
    <property type="entry name" value="ADH_zinc_N"/>
    <property type="match status" value="1"/>
</dbReference>
<dbReference type="EMBL" id="CP016268">
    <property type="protein sequence ID" value="ANO53005.1"/>
    <property type="molecule type" value="Genomic_DNA"/>
</dbReference>
<dbReference type="InterPro" id="IPR011032">
    <property type="entry name" value="GroES-like_sf"/>
</dbReference>
<dbReference type="Gene3D" id="3.90.180.10">
    <property type="entry name" value="Medium-chain alcohol dehydrogenases, catalytic domain"/>
    <property type="match status" value="1"/>
</dbReference>
<dbReference type="GO" id="GO:0016628">
    <property type="term" value="F:oxidoreductase activity, acting on the CH-CH group of donors, NAD or NADP as acceptor"/>
    <property type="evidence" value="ECO:0007669"/>
    <property type="project" value="InterPro"/>
</dbReference>
<dbReference type="InterPro" id="IPR045010">
    <property type="entry name" value="MDR_fam"/>
</dbReference>
<dbReference type="Gene3D" id="3.40.50.720">
    <property type="entry name" value="NAD(P)-binding Rossmann-like Domain"/>
    <property type="match status" value="1"/>
</dbReference>
<dbReference type="OrthoDB" id="9805663at2"/>
<protein>
    <submittedName>
        <fullName evidence="3">NADP-dependent oxidoreductase</fullName>
    </submittedName>
</protein>
<dbReference type="SUPFAM" id="SSF50129">
    <property type="entry name" value="GroES-like"/>
    <property type="match status" value="2"/>
</dbReference>
<dbReference type="PANTHER" id="PTHR43205">
    <property type="entry name" value="PROSTAGLANDIN REDUCTASE"/>
    <property type="match status" value="1"/>
</dbReference>
<dbReference type="KEGG" id="woc:BA177_04760"/>